<dbReference type="PROSITE" id="PS51201">
    <property type="entry name" value="RCK_N"/>
    <property type="match status" value="1"/>
</dbReference>
<dbReference type="InterPro" id="IPR013099">
    <property type="entry name" value="K_chnl_dom"/>
</dbReference>
<keyword evidence="5" id="KW-1185">Reference proteome</keyword>
<dbReference type="InterPro" id="IPR036291">
    <property type="entry name" value="NAD(P)-bd_dom_sf"/>
</dbReference>
<dbReference type="Gene3D" id="1.10.287.70">
    <property type="match status" value="1"/>
</dbReference>
<dbReference type="Proteomes" id="UP000626244">
    <property type="component" value="Unassembled WGS sequence"/>
</dbReference>
<evidence type="ECO:0000313" key="5">
    <source>
        <dbReference type="Proteomes" id="UP000626244"/>
    </source>
</evidence>
<feature type="transmembrane region" description="Helical" evidence="2">
    <location>
        <begin position="73"/>
        <end position="91"/>
    </location>
</feature>
<feature type="transmembrane region" description="Helical" evidence="2">
    <location>
        <begin position="16"/>
        <end position="37"/>
    </location>
</feature>
<dbReference type="InterPro" id="IPR050721">
    <property type="entry name" value="Trk_Ktr_HKT_K-transport"/>
</dbReference>
<protein>
    <submittedName>
        <fullName evidence="4">Potassium channel protein</fullName>
    </submittedName>
</protein>
<dbReference type="PANTHER" id="PTHR43833:SF9">
    <property type="entry name" value="POTASSIUM CHANNEL PROTEIN YUGO-RELATED"/>
    <property type="match status" value="1"/>
</dbReference>
<organism evidence="4 5">
    <name type="scientific">Gottfriedia solisilvae</name>
    <dbReference type="NCBI Taxonomy" id="1516104"/>
    <lineage>
        <taxon>Bacteria</taxon>
        <taxon>Bacillati</taxon>
        <taxon>Bacillota</taxon>
        <taxon>Bacilli</taxon>
        <taxon>Bacillales</taxon>
        <taxon>Bacillaceae</taxon>
        <taxon>Gottfriedia</taxon>
    </lineage>
</organism>
<sequence>MKVFRNTPTYFKSYTLLKVTFILITLIVVFGVIIHFAEPFTFPTVWDGLWWSLVTTFTVGYGDYVPFSPVGRFFAVVLILLGTGLGSYYMISFSAQAFRNQDADFKGTLTFSKKNHIIIVGWNERVKNVIKQLRETSNSTHIVLIDESLELLPPDLEKVHFVKGSAASDQILEKANIRSAHTILITADQNKNEHDADMQTILTIIAAKGVTSSINCIAEILTKNQVINASRAGADEIIEVNLLTSFVMAGSIVHKGYSDVLLKLSNQLENFTVKMIEVDRHMIGQFFYDVVIEEMNNNKIIIGVVRNKNTMIRPDNTLKIEENDLLISLV</sequence>
<name>A0A8J3AN73_9BACI</name>
<accession>A0A8J3AN73</accession>
<comment type="subcellular location">
    <subcellularLocation>
        <location evidence="1">Cell membrane</location>
        <topology evidence="1">Multi-pass membrane protein</topology>
    </subcellularLocation>
</comment>
<keyword evidence="2" id="KW-0472">Membrane</keyword>
<dbReference type="GO" id="GO:0034220">
    <property type="term" value="P:monoatomic ion transmembrane transport"/>
    <property type="evidence" value="ECO:0007669"/>
    <property type="project" value="UniProtKB-KW"/>
</dbReference>
<proteinExistence type="predicted"/>
<reference evidence="5" key="1">
    <citation type="journal article" date="2019" name="Int. J. Syst. Evol. Microbiol.">
        <title>The Global Catalogue of Microorganisms (GCM) 10K type strain sequencing project: providing services to taxonomists for standard genome sequencing and annotation.</title>
        <authorList>
            <consortium name="The Broad Institute Genomics Platform"/>
            <consortium name="The Broad Institute Genome Sequencing Center for Infectious Disease"/>
            <person name="Wu L."/>
            <person name="Ma J."/>
        </authorList>
    </citation>
    <scope>NUCLEOTIDE SEQUENCE [LARGE SCALE GENOMIC DNA]</scope>
    <source>
        <strain evidence="5">CGMCC 1.14993</strain>
    </source>
</reference>
<feature type="domain" description="RCK N-terminal" evidence="3">
    <location>
        <begin position="114"/>
        <end position="239"/>
    </location>
</feature>
<dbReference type="GO" id="GO:0005886">
    <property type="term" value="C:plasma membrane"/>
    <property type="evidence" value="ECO:0007669"/>
    <property type="project" value="UniProtKB-SubCell"/>
</dbReference>
<dbReference type="EMBL" id="BMHB01000002">
    <property type="protein sequence ID" value="GGI15855.1"/>
    <property type="molecule type" value="Genomic_DNA"/>
</dbReference>
<dbReference type="Gene3D" id="3.40.50.720">
    <property type="entry name" value="NAD(P)-binding Rossmann-like Domain"/>
    <property type="match status" value="1"/>
</dbReference>
<dbReference type="PANTHER" id="PTHR43833">
    <property type="entry name" value="POTASSIUM CHANNEL PROTEIN 2-RELATED-RELATED"/>
    <property type="match status" value="1"/>
</dbReference>
<dbReference type="Pfam" id="PF07885">
    <property type="entry name" value="Ion_trans_2"/>
    <property type="match status" value="1"/>
</dbReference>
<comment type="caution">
    <text evidence="4">The sequence shown here is derived from an EMBL/GenBank/DDBJ whole genome shotgun (WGS) entry which is preliminary data.</text>
</comment>
<dbReference type="SUPFAM" id="SSF51735">
    <property type="entry name" value="NAD(P)-binding Rossmann-fold domains"/>
    <property type="match status" value="1"/>
</dbReference>
<dbReference type="Pfam" id="PF22614">
    <property type="entry name" value="Slo-like_RCK"/>
    <property type="match status" value="1"/>
</dbReference>
<evidence type="ECO:0000259" key="3">
    <source>
        <dbReference type="PROSITE" id="PS51201"/>
    </source>
</evidence>
<dbReference type="SUPFAM" id="SSF81324">
    <property type="entry name" value="Voltage-gated potassium channels"/>
    <property type="match status" value="1"/>
</dbReference>
<dbReference type="GO" id="GO:0006813">
    <property type="term" value="P:potassium ion transport"/>
    <property type="evidence" value="ECO:0007669"/>
    <property type="project" value="InterPro"/>
</dbReference>
<evidence type="ECO:0000313" key="4">
    <source>
        <dbReference type="EMBL" id="GGI15855.1"/>
    </source>
</evidence>
<dbReference type="OrthoDB" id="9785285at2"/>
<keyword evidence="4" id="KW-0813">Transport</keyword>
<evidence type="ECO:0000256" key="1">
    <source>
        <dbReference type="ARBA" id="ARBA00004651"/>
    </source>
</evidence>
<evidence type="ECO:0000256" key="2">
    <source>
        <dbReference type="SAM" id="Phobius"/>
    </source>
</evidence>
<keyword evidence="4" id="KW-0406">Ion transport</keyword>
<dbReference type="InterPro" id="IPR003148">
    <property type="entry name" value="RCK_N"/>
</dbReference>
<keyword evidence="4" id="KW-0407">Ion channel</keyword>
<dbReference type="RefSeq" id="WP_158093266.1">
    <property type="nucleotide sequence ID" value="NZ_BMHB01000002.1"/>
</dbReference>
<gene>
    <name evidence="4" type="primary">kch</name>
    <name evidence="4" type="ORF">GCM10007380_30050</name>
</gene>
<dbReference type="AlphaFoldDB" id="A0A8J3AN73"/>
<keyword evidence="2" id="KW-1133">Transmembrane helix</keyword>
<keyword evidence="2" id="KW-0812">Transmembrane</keyword>